<dbReference type="RefSeq" id="WP_101714771.1">
    <property type="nucleotide sequence ID" value="NZ_CP026100.1"/>
</dbReference>
<accession>A0A2N5CPF6</accession>
<keyword evidence="2" id="KW-1277">Toxin-antitoxin system</keyword>
<dbReference type="PANTHER" id="PTHR33755:SF7">
    <property type="entry name" value="TOXIN MODULE OF TOXIN-ANTITOXIN SYSTEM RELE_STBE FAMILY"/>
    <property type="match status" value="1"/>
</dbReference>
<dbReference type="InterPro" id="IPR051803">
    <property type="entry name" value="TA_system_RelE-like_toxin"/>
</dbReference>
<dbReference type="EMBL" id="PJRQ01000041">
    <property type="protein sequence ID" value="PLR08814.1"/>
    <property type="molecule type" value="Genomic_DNA"/>
</dbReference>
<dbReference type="OrthoDB" id="121597at2"/>
<dbReference type="EMBL" id="CP026100">
    <property type="protein sequence ID" value="AYV48470.1"/>
    <property type="molecule type" value="Genomic_DNA"/>
</dbReference>
<dbReference type="PANTHER" id="PTHR33755">
    <property type="entry name" value="TOXIN PARE1-RELATED"/>
    <property type="match status" value="1"/>
</dbReference>
<evidence type="ECO:0000256" key="1">
    <source>
        <dbReference type="ARBA" id="ARBA00006226"/>
    </source>
</evidence>
<dbReference type="AlphaFoldDB" id="A0A2N5CPF6"/>
<comment type="similarity">
    <text evidence="1">Belongs to the RelE toxin family.</text>
</comment>
<evidence type="ECO:0000313" key="5">
    <source>
        <dbReference type="Proteomes" id="UP000234483"/>
    </source>
</evidence>
<gene>
    <name evidence="3" type="ORF">C1707_20620</name>
    <name evidence="4" type="ORF">CFHF_20450</name>
</gene>
<keyword evidence="6" id="KW-1185">Reference proteome</keyword>
<reference evidence="3 6" key="2">
    <citation type="submission" date="2018-01" db="EMBL/GenBank/DDBJ databases">
        <title>Complete genome sequence of Caulobacter flavus RHGG3.</title>
        <authorList>
            <person name="Yang E."/>
        </authorList>
    </citation>
    <scope>NUCLEOTIDE SEQUENCE [LARGE SCALE GENOMIC DNA]</scope>
    <source>
        <strain evidence="3 6">RHGG3</strain>
    </source>
</reference>
<name>A0A2N5CPF6_9CAUL</name>
<organism evidence="4 5">
    <name type="scientific">Caulobacter flavus</name>
    <dbReference type="NCBI Taxonomy" id="1679497"/>
    <lineage>
        <taxon>Bacteria</taxon>
        <taxon>Pseudomonadati</taxon>
        <taxon>Pseudomonadota</taxon>
        <taxon>Alphaproteobacteria</taxon>
        <taxon>Caulobacterales</taxon>
        <taxon>Caulobacteraceae</taxon>
        <taxon>Caulobacter</taxon>
    </lineage>
</organism>
<dbReference type="Proteomes" id="UP000234483">
    <property type="component" value="Unassembled WGS sequence"/>
</dbReference>
<dbReference type="Gene3D" id="3.30.2310.20">
    <property type="entry name" value="RelE-like"/>
    <property type="match status" value="1"/>
</dbReference>
<dbReference type="InterPro" id="IPR007712">
    <property type="entry name" value="RelE/ParE_toxin"/>
</dbReference>
<reference evidence="4 5" key="1">
    <citation type="submission" date="2017-12" db="EMBL/GenBank/DDBJ databases">
        <title>The genome sequence of Caulobacter flavus CGMCC1 15093.</title>
        <authorList>
            <person name="Gao J."/>
            <person name="Mao X."/>
            <person name="Sun J."/>
        </authorList>
    </citation>
    <scope>NUCLEOTIDE SEQUENCE [LARGE SCALE GENOMIC DNA]</scope>
    <source>
        <strain evidence="4 5">CGMCC1 15093</strain>
    </source>
</reference>
<evidence type="ECO:0000313" key="3">
    <source>
        <dbReference type="EMBL" id="AYV48470.1"/>
    </source>
</evidence>
<evidence type="ECO:0000256" key="2">
    <source>
        <dbReference type="ARBA" id="ARBA00022649"/>
    </source>
</evidence>
<evidence type="ECO:0000313" key="4">
    <source>
        <dbReference type="EMBL" id="PLR08814.1"/>
    </source>
</evidence>
<sequence>MKRTVRLTQTARRDLLRLEDFLAEKSPEAANRAMNALSGALLSLGEHAERGRPAQEPGLRQINVPFGNSGYVIRYRIGPSAVVVTRVKHARER</sequence>
<dbReference type="InterPro" id="IPR035093">
    <property type="entry name" value="RelE/ParE_toxin_dom_sf"/>
</dbReference>
<proteinExistence type="inferred from homology"/>
<evidence type="ECO:0000313" key="6">
    <source>
        <dbReference type="Proteomes" id="UP000281192"/>
    </source>
</evidence>
<dbReference type="Pfam" id="PF05016">
    <property type="entry name" value="ParE_toxin"/>
    <property type="match status" value="1"/>
</dbReference>
<protein>
    <submittedName>
        <fullName evidence="4">Type II toxin-antitoxin system RelE/ParE family toxin</fullName>
    </submittedName>
</protein>
<dbReference type="KEGG" id="cfh:C1707_20620"/>
<dbReference type="Proteomes" id="UP000281192">
    <property type="component" value="Chromosome"/>
</dbReference>